<dbReference type="Pfam" id="PF08279">
    <property type="entry name" value="HTH_11"/>
    <property type="match status" value="1"/>
</dbReference>
<proteinExistence type="predicted"/>
<dbReference type="PROSITE" id="PS51000">
    <property type="entry name" value="HTH_DEOR_2"/>
    <property type="match status" value="1"/>
</dbReference>
<dbReference type="InterPro" id="IPR013196">
    <property type="entry name" value="HTH_11"/>
</dbReference>
<dbReference type="PANTHER" id="PTHR34580">
    <property type="match status" value="1"/>
</dbReference>
<dbReference type="InterPro" id="IPR036388">
    <property type="entry name" value="WH-like_DNA-bd_sf"/>
</dbReference>
<organism evidence="4 5">
    <name type="scientific">Deinococcus arenicola</name>
    <dbReference type="NCBI Taxonomy" id="2994950"/>
    <lineage>
        <taxon>Bacteria</taxon>
        <taxon>Thermotogati</taxon>
        <taxon>Deinococcota</taxon>
        <taxon>Deinococci</taxon>
        <taxon>Deinococcales</taxon>
        <taxon>Deinococcaceae</taxon>
        <taxon>Deinococcus</taxon>
    </lineage>
</organism>
<gene>
    <name evidence="4" type="ORF">ORD21_00690</name>
</gene>
<dbReference type="InterPro" id="IPR001034">
    <property type="entry name" value="DeoR_HTH"/>
</dbReference>
<comment type="caution">
    <text evidence="4">The sequence shown here is derived from an EMBL/GenBank/DDBJ whole genome shotgun (WGS) entry which is preliminary data.</text>
</comment>
<reference evidence="4 5" key="1">
    <citation type="submission" date="2022-11" db="EMBL/GenBank/DDBJ databases">
        <title>Deinococcus ZS9-10, Low Temperature and Draught-tolerating, UV-resistant Bacteria from Continental Antarctica.</title>
        <authorList>
            <person name="Cheng L."/>
        </authorList>
    </citation>
    <scope>NUCLEOTIDE SEQUENCE [LARGE SCALE GENOMIC DNA]</scope>
    <source>
        <strain evidence="4 5">ZS9-10</strain>
    </source>
</reference>
<protein>
    <submittedName>
        <fullName evidence="4">YafY family protein</fullName>
    </submittedName>
</protein>
<evidence type="ECO:0000256" key="1">
    <source>
        <dbReference type="ARBA" id="ARBA00023015"/>
    </source>
</evidence>
<evidence type="ECO:0000259" key="3">
    <source>
        <dbReference type="PROSITE" id="PS51000"/>
    </source>
</evidence>
<keyword evidence="5" id="KW-1185">Reference proteome</keyword>
<keyword evidence="2" id="KW-0804">Transcription</keyword>
<evidence type="ECO:0000313" key="4">
    <source>
        <dbReference type="EMBL" id="MDV6373121.1"/>
    </source>
</evidence>
<dbReference type="EMBL" id="JAPMIV010000001">
    <property type="protein sequence ID" value="MDV6373121.1"/>
    <property type="molecule type" value="Genomic_DNA"/>
</dbReference>
<dbReference type="PANTHER" id="PTHR34580:SF3">
    <property type="entry name" value="PROTEIN PAFB"/>
    <property type="match status" value="1"/>
</dbReference>
<dbReference type="InterPro" id="IPR026881">
    <property type="entry name" value="WYL_dom"/>
</dbReference>
<dbReference type="SUPFAM" id="SSF46785">
    <property type="entry name" value="Winged helix' DNA-binding domain"/>
    <property type="match status" value="1"/>
</dbReference>
<dbReference type="InterPro" id="IPR036390">
    <property type="entry name" value="WH_DNA-bd_sf"/>
</dbReference>
<feature type="domain" description="HTH deoR-type" evidence="3">
    <location>
        <begin position="4"/>
        <end position="62"/>
    </location>
</feature>
<dbReference type="Pfam" id="PF13280">
    <property type="entry name" value="WYL"/>
    <property type="match status" value="1"/>
</dbReference>
<name>A0ABU4DL21_9DEIO</name>
<evidence type="ECO:0000313" key="5">
    <source>
        <dbReference type="Proteomes" id="UP001276150"/>
    </source>
</evidence>
<dbReference type="Gene3D" id="1.10.10.10">
    <property type="entry name" value="Winged helix-like DNA-binding domain superfamily/Winged helix DNA-binding domain"/>
    <property type="match status" value="1"/>
</dbReference>
<dbReference type="InterPro" id="IPR051534">
    <property type="entry name" value="CBASS_pafABC_assoc_protein"/>
</dbReference>
<dbReference type="Proteomes" id="UP001276150">
    <property type="component" value="Unassembled WGS sequence"/>
</dbReference>
<accession>A0ABU4DL21</accession>
<dbReference type="PROSITE" id="PS52050">
    <property type="entry name" value="WYL"/>
    <property type="match status" value="1"/>
</dbReference>
<evidence type="ECO:0000256" key="2">
    <source>
        <dbReference type="ARBA" id="ARBA00023163"/>
    </source>
</evidence>
<sequence length="338" mass="36246">MYDPSMRVLTVLELLQARESVTGAELARALEVSPRTVQRYIARLQDLGIPVEGRRGVGGAYTLKPGFRLPPLMFTGEEALSLALGLRALHLLGLDALAPAAHAASAKLARTLPHALRQTVQALESAVQLDASPWVVSTDAALLSALLGAVNAAQTVEFLYTSPKSPAQTRRVDVYRALHLDGRWYAVGRCHLRDALRSFRLDRMTGLQVLDEIFTAPPDFNALAYLRSILPAPAPALQNSGPQISVWLAAPPEELRGRVSVWFTQISAEAGGTRLRGRRENLAHFAPFLLGLDCDFRVDSPPELLAAFARLGVRCAAVGVPGGGGPKNGGTAREKTGG</sequence>
<dbReference type="RefSeq" id="WP_317638413.1">
    <property type="nucleotide sequence ID" value="NZ_JAPMIV010000001.1"/>
</dbReference>
<keyword evidence="1" id="KW-0805">Transcription regulation</keyword>